<dbReference type="GO" id="GO:0006513">
    <property type="term" value="P:protein monoubiquitination"/>
    <property type="evidence" value="ECO:0007669"/>
    <property type="project" value="InterPro"/>
</dbReference>
<keyword evidence="8" id="KW-1185">Reference proteome</keyword>
<dbReference type="Pfam" id="PF13639">
    <property type="entry name" value="zf-RING_2"/>
    <property type="match status" value="1"/>
</dbReference>
<proteinExistence type="predicted"/>
<dbReference type="PROSITE" id="PS50089">
    <property type="entry name" value="ZF_RING_2"/>
    <property type="match status" value="1"/>
</dbReference>
<evidence type="ECO:0000256" key="2">
    <source>
        <dbReference type="ARBA" id="ARBA00022771"/>
    </source>
</evidence>
<dbReference type="InterPro" id="IPR013083">
    <property type="entry name" value="Znf_RING/FYVE/PHD"/>
</dbReference>
<organism evidence="7 8">
    <name type="scientific">Armadillidium nasatum</name>
    <dbReference type="NCBI Taxonomy" id="96803"/>
    <lineage>
        <taxon>Eukaryota</taxon>
        <taxon>Metazoa</taxon>
        <taxon>Ecdysozoa</taxon>
        <taxon>Arthropoda</taxon>
        <taxon>Crustacea</taxon>
        <taxon>Multicrustacea</taxon>
        <taxon>Malacostraca</taxon>
        <taxon>Eumalacostraca</taxon>
        <taxon>Peracarida</taxon>
        <taxon>Isopoda</taxon>
        <taxon>Oniscidea</taxon>
        <taxon>Crinocheta</taxon>
        <taxon>Armadillidiidae</taxon>
        <taxon>Armadillidium</taxon>
    </lineage>
</organism>
<evidence type="ECO:0000256" key="4">
    <source>
        <dbReference type="PROSITE-ProRule" id="PRU00175"/>
    </source>
</evidence>
<accession>A0A5N5SIS9</accession>
<evidence type="ECO:0000313" key="8">
    <source>
        <dbReference type="Proteomes" id="UP000326759"/>
    </source>
</evidence>
<dbReference type="SMART" id="SM00184">
    <property type="entry name" value="RING"/>
    <property type="match status" value="1"/>
</dbReference>
<dbReference type="PROSITE" id="PS00518">
    <property type="entry name" value="ZF_RING_1"/>
    <property type="match status" value="1"/>
</dbReference>
<dbReference type="GO" id="GO:0008270">
    <property type="term" value="F:zinc ion binding"/>
    <property type="evidence" value="ECO:0007669"/>
    <property type="project" value="UniProtKB-KW"/>
</dbReference>
<name>A0A5N5SIS9_9CRUS</name>
<sequence length="409" mass="46063">MGNSEARSRRSSSSSNSSTIMESSKCYENISDQILFCGICFDEYESKEKIPMSMKCGHTYCKLCIDELLSTNPECPSCRESISKSSIVKNYGLLDVISSLWTKKSSSETFIEQLETLSEELKSEIDDLNKKSQMLTRKLEKVDELLKEPLIISVDTFKTTIAEIESTLDFINHGNPIVPKVIASPFPDPMNYMLKIYEKVESGVKMLCVHQPGYNTGLFYGNISVWSNTIFFHSLTRKTSNDCKEFLAFEDLKKVMPALKIKTFLKLKTKTGANQIILINLMESPLLSQFIRLCTGETGSGYKGASFEKGEDKDSNCKSVMKLVSYRRGINSDKGNVDYAFETTAEVCYRDKESVVVASLDGSFQIFNSDYKTYYKNVVGVIEIPLNLKDLLSYNDNVKIIEAGIAFQL</sequence>
<dbReference type="GO" id="GO:0006301">
    <property type="term" value="P:DNA damage tolerance"/>
    <property type="evidence" value="ECO:0007669"/>
    <property type="project" value="InterPro"/>
</dbReference>
<evidence type="ECO:0000259" key="6">
    <source>
        <dbReference type="PROSITE" id="PS50089"/>
    </source>
</evidence>
<dbReference type="Gene3D" id="3.30.40.10">
    <property type="entry name" value="Zinc/RING finger domain, C3HC4 (zinc finger)"/>
    <property type="match status" value="1"/>
</dbReference>
<feature type="coiled-coil region" evidence="5">
    <location>
        <begin position="111"/>
        <end position="148"/>
    </location>
</feature>
<keyword evidence="1" id="KW-0479">Metal-binding</keyword>
<dbReference type="EMBL" id="SEYY01024766">
    <property type="protein sequence ID" value="KAB7493916.1"/>
    <property type="molecule type" value="Genomic_DNA"/>
</dbReference>
<keyword evidence="5" id="KW-0175">Coiled coil</keyword>
<reference evidence="7 8" key="1">
    <citation type="journal article" date="2019" name="PLoS Biol.">
        <title>Sex chromosomes control vertical transmission of feminizing Wolbachia symbionts in an isopod.</title>
        <authorList>
            <person name="Becking T."/>
            <person name="Chebbi M.A."/>
            <person name="Giraud I."/>
            <person name="Moumen B."/>
            <person name="Laverre T."/>
            <person name="Caubet Y."/>
            <person name="Peccoud J."/>
            <person name="Gilbert C."/>
            <person name="Cordaux R."/>
        </authorList>
    </citation>
    <scope>NUCLEOTIDE SEQUENCE [LARGE SCALE GENOMIC DNA]</scope>
    <source>
        <strain evidence="7">ANa2</strain>
        <tissue evidence="7">Whole body excluding digestive tract and cuticle</tissue>
    </source>
</reference>
<comment type="caution">
    <text evidence="7">The sequence shown here is derived from an EMBL/GenBank/DDBJ whole genome shotgun (WGS) entry which is preliminary data.</text>
</comment>
<dbReference type="OrthoDB" id="342730at2759"/>
<dbReference type="InterPro" id="IPR017907">
    <property type="entry name" value="Znf_RING_CS"/>
</dbReference>
<evidence type="ECO:0000256" key="5">
    <source>
        <dbReference type="SAM" id="Coils"/>
    </source>
</evidence>
<dbReference type="PANTHER" id="PTHR14134:SF3">
    <property type="entry name" value="RING-CH-TYPE DOMAIN-CONTAINING PROTEIN"/>
    <property type="match status" value="1"/>
</dbReference>
<evidence type="ECO:0000313" key="7">
    <source>
        <dbReference type="EMBL" id="KAB7493916.1"/>
    </source>
</evidence>
<gene>
    <name evidence="7" type="primary">KEG</name>
    <name evidence="7" type="ORF">Anas_00932</name>
</gene>
<keyword evidence="3" id="KW-0862">Zinc</keyword>
<feature type="domain" description="RING-type" evidence="6">
    <location>
        <begin position="37"/>
        <end position="79"/>
    </location>
</feature>
<dbReference type="PANTHER" id="PTHR14134">
    <property type="entry name" value="E3 UBIQUITIN-PROTEIN LIGASE RAD18"/>
    <property type="match status" value="1"/>
</dbReference>
<evidence type="ECO:0000256" key="1">
    <source>
        <dbReference type="ARBA" id="ARBA00022723"/>
    </source>
</evidence>
<keyword evidence="2 4" id="KW-0863">Zinc-finger</keyword>
<protein>
    <submittedName>
        <fullName evidence="7">E3 ubiquitin-protein ligase KEG</fullName>
    </submittedName>
</protein>
<dbReference type="GO" id="GO:0003697">
    <property type="term" value="F:single-stranded DNA binding"/>
    <property type="evidence" value="ECO:0007669"/>
    <property type="project" value="InterPro"/>
</dbReference>
<dbReference type="Proteomes" id="UP000326759">
    <property type="component" value="Unassembled WGS sequence"/>
</dbReference>
<dbReference type="AlphaFoldDB" id="A0A5N5SIS9"/>
<evidence type="ECO:0000256" key="3">
    <source>
        <dbReference type="ARBA" id="ARBA00022833"/>
    </source>
</evidence>
<dbReference type="InterPro" id="IPR039577">
    <property type="entry name" value="Rad18"/>
</dbReference>
<dbReference type="SUPFAM" id="SSF57850">
    <property type="entry name" value="RING/U-box"/>
    <property type="match status" value="1"/>
</dbReference>
<dbReference type="GO" id="GO:0061630">
    <property type="term" value="F:ubiquitin protein ligase activity"/>
    <property type="evidence" value="ECO:0007669"/>
    <property type="project" value="InterPro"/>
</dbReference>
<dbReference type="InterPro" id="IPR001841">
    <property type="entry name" value="Znf_RING"/>
</dbReference>